<dbReference type="AlphaFoldDB" id="A0A1F5LVA9"/>
<protein>
    <submittedName>
        <fullName evidence="3">Uncharacterized protein</fullName>
    </submittedName>
</protein>
<evidence type="ECO:0000313" key="4">
    <source>
        <dbReference type="Proteomes" id="UP000177622"/>
    </source>
</evidence>
<accession>A0A1F5LVA9</accession>
<dbReference type="GeneID" id="34571979"/>
<keyword evidence="4" id="KW-1185">Reference proteome</keyword>
<dbReference type="PANTHER" id="PTHR42901:SF1">
    <property type="entry name" value="ALCOHOL DEHYDROGENASE"/>
    <property type="match status" value="1"/>
</dbReference>
<dbReference type="InterPro" id="IPR036291">
    <property type="entry name" value="NAD(P)-bd_dom_sf"/>
</dbReference>
<dbReference type="Proteomes" id="UP000177622">
    <property type="component" value="Unassembled WGS sequence"/>
</dbReference>
<dbReference type="OrthoDB" id="6251714at2759"/>
<name>A0A1F5LVA9_PENAI</name>
<dbReference type="STRING" id="1835702.A0A1F5LVA9"/>
<evidence type="ECO:0000256" key="2">
    <source>
        <dbReference type="ARBA" id="ARBA00023002"/>
    </source>
</evidence>
<dbReference type="RefSeq" id="XP_022492520.1">
    <property type="nucleotide sequence ID" value="XM_022627245.1"/>
</dbReference>
<keyword evidence="2" id="KW-0560">Oxidoreductase</keyword>
<comment type="caution">
    <text evidence="3">The sequence shown here is derived from an EMBL/GenBank/DDBJ whole genome shotgun (WGS) entry which is preliminary data.</text>
</comment>
<sequence>MYLDDLTIYCATEAAVRSFTDAMRKELIATRIRVSETEFSIVRFNGDKSKADAIYKGVEPLIGDDIAEIVVFSASRRENVVIADTLVFPNPKLRLVSCTASHNLHATSPIED</sequence>
<proteinExistence type="inferred from homology"/>
<organism evidence="3 4">
    <name type="scientific">Penicillium arizonense</name>
    <dbReference type="NCBI Taxonomy" id="1835702"/>
    <lineage>
        <taxon>Eukaryota</taxon>
        <taxon>Fungi</taxon>
        <taxon>Dikarya</taxon>
        <taxon>Ascomycota</taxon>
        <taxon>Pezizomycotina</taxon>
        <taxon>Eurotiomycetes</taxon>
        <taxon>Eurotiomycetidae</taxon>
        <taxon>Eurotiales</taxon>
        <taxon>Aspergillaceae</taxon>
        <taxon>Penicillium</taxon>
    </lineage>
</organism>
<dbReference type="PANTHER" id="PTHR42901">
    <property type="entry name" value="ALCOHOL DEHYDROGENASE"/>
    <property type="match status" value="1"/>
</dbReference>
<evidence type="ECO:0000313" key="3">
    <source>
        <dbReference type="EMBL" id="OGE57093.1"/>
    </source>
</evidence>
<reference evidence="3 4" key="1">
    <citation type="journal article" date="2016" name="Sci. Rep.">
        <title>Penicillium arizonense, a new, genome sequenced fungal species, reveals a high chemical diversity in secreted metabolites.</title>
        <authorList>
            <person name="Grijseels S."/>
            <person name="Nielsen J.C."/>
            <person name="Randelovic M."/>
            <person name="Nielsen J."/>
            <person name="Nielsen K.F."/>
            <person name="Workman M."/>
            <person name="Frisvad J.C."/>
        </authorList>
    </citation>
    <scope>NUCLEOTIDE SEQUENCE [LARGE SCALE GENOMIC DNA]</scope>
    <source>
        <strain evidence="3 4">CBS 141311</strain>
    </source>
</reference>
<dbReference type="GO" id="GO:0016491">
    <property type="term" value="F:oxidoreductase activity"/>
    <property type="evidence" value="ECO:0007669"/>
    <property type="project" value="UniProtKB-KW"/>
</dbReference>
<comment type="similarity">
    <text evidence="1">Belongs to the short-chain dehydrogenases/reductases (SDR) family.</text>
</comment>
<dbReference type="EMBL" id="LXJU01000002">
    <property type="protein sequence ID" value="OGE57093.1"/>
    <property type="molecule type" value="Genomic_DNA"/>
</dbReference>
<gene>
    <name evidence="3" type="ORF">PENARI_c002G01645</name>
</gene>
<dbReference type="Gene3D" id="3.40.50.720">
    <property type="entry name" value="NAD(P)-binding Rossmann-like Domain"/>
    <property type="match status" value="1"/>
</dbReference>
<dbReference type="SUPFAM" id="SSF51735">
    <property type="entry name" value="NAD(P)-binding Rossmann-fold domains"/>
    <property type="match status" value="1"/>
</dbReference>
<evidence type="ECO:0000256" key="1">
    <source>
        <dbReference type="ARBA" id="ARBA00006484"/>
    </source>
</evidence>